<comment type="caution">
    <text evidence="1">The sequence shown here is derived from an EMBL/GenBank/DDBJ whole genome shotgun (WGS) entry which is preliminary data.</text>
</comment>
<dbReference type="InterPro" id="IPR027417">
    <property type="entry name" value="P-loop_NTPase"/>
</dbReference>
<dbReference type="Gene3D" id="3.30.420.240">
    <property type="match status" value="1"/>
</dbReference>
<reference evidence="1" key="1">
    <citation type="journal article" date="2015" name="Nature">
        <title>Complex archaea that bridge the gap between prokaryotes and eukaryotes.</title>
        <authorList>
            <person name="Spang A."/>
            <person name="Saw J.H."/>
            <person name="Jorgensen S.L."/>
            <person name="Zaremba-Niedzwiedzka K."/>
            <person name="Martijn J."/>
            <person name="Lind A.E."/>
            <person name="van Eijk R."/>
            <person name="Schleper C."/>
            <person name="Guy L."/>
            <person name="Ettema T.J."/>
        </authorList>
    </citation>
    <scope>NUCLEOTIDE SEQUENCE</scope>
</reference>
<evidence type="ECO:0008006" key="2">
    <source>
        <dbReference type="Google" id="ProtNLM"/>
    </source>
</evidence>
<organism evidence="1">
    <name type="scientific">marine sediment metagenome</name>
    <dbReference type="NCBI Taxonomy" id="412755"/>
    <lineage>
        <taxon>unclassified sequences</taxon>
        <taxon>metagenomes</taxon>
        <taxon>ecological metagenomes</taxon>
    </lineage>
</organism>
<evidence type="ECO:0000313" key="1">
    <source>
        <dbReference type="EMBL" id="KKL87869.1"/>
    </source>
</evidence>
<feature type="non-terminal residue" evidence="1">
    <location>
        <position position="1"/>
    </location>
</feature>
<protein>
    <recommendedName>
        <fullName evidence="2">Terminase large subunit gp17-like C-terminal domain-containing protein</fullName>
    </recommendedName>
</protein>
<dbReference type="AlphaFoldDB" id="A0A0F9FN77"/>
<gene>
    <name evidence="1" type="ORF">LCGC14_1930430</name>
</gene>
<name>A0A0F9FN77_9ZZZZ</name>
<proteinExistence type="predicted"/>
<dbReference type="EMBL" id="LAZR01020723">
    <property type="protein sequence ID" value="KKL87869.1"/>
    <property type="molecule type" value="Genomic_DNA"/>
</dbReference>
<dbReference type="Gene3D" id="3.40.50.300">
    <property type="entry name" value="P-loop containing nucleotide triphosphate hydrolases"/>
    <property type="match status" value="1"/>
</dbReference>
<sequence>LMLADIIQKQRQAGFPVRILLLKPRQVGWSTWSEAEAFYEINSRSNWTALCVSADTESTDMVFNMTRTFQSHLPQELRRATIASNRKEIRYRAPHGAKFLTQTAGKDVLGRGGTIHFFHGSEVAFWPKAKEGLAAVLQMVPNNPDTIVILETTANGVGGAFYDMYWQAVDRQKGNDTLEGYLPVFFPWYKFDEYTLTPPKDFVADEDERIIQKEYGLTDGQVYWRRLKIQELGGDEGMFRQEYPANAMEAFQTSGNPVFLQSMIQHQKEFIREPRRCVFTEDGIENVQRTFNCWKIRQLPCDNHEYAMGIDTMEARLSDVNDPKSNLDADGVAVFDRTAGEYVAIYQGRGDQVDLAWQAYYAAVRYNEAFIAPEIPNSMTLLNIFKEKGYANIYNRQVHDQQLTVQDSENLGWRTDMVTRKWLVDDFRSALREKSFVVGFDEIISEMMSFCYDKSGKPIHISGKHDDLLFAAMIAFQVHLRCPMGIKPYQYAFTGGPVEHTQGIQSLARVGVVDKGIEEDDDYDDDFFTD</sequence>
<accession>A0A0F9FN77</accession>